<keyword evidence="2" id="KW-1185">Reference proteome</keyword>
<protein>
    <submittedName>
        <fullName evidence="1">Uncharacterized protein</fullName>
    </submittedName>
</protein>
<accession>A0A4U8YKL3</accession>
<sequence length="187" mass="21335">MFTKRLSNTLRVISTRILSSLCMALFIGQFCTTAYAGKVYPEHELITLAKNNNWQQLPLSDMDESTIDTILSELSAPAAQISSIRDALEKGYAPLLKDTSQSASFHLHEKKYKYSDWESRTIGFPNWTTRLEGAILLQQARELKYQIIIMTLLDDEKLKPEISKKEARLAKTLSELSEYTQPGKWVD</sequence>
<organism evidence="1 2">
    <name type="scientific">Desulfoluna butyratoxydans</name>
    <dbReference type="NCBI Taxonomy" id="231438"/>
    <lineage>
        <taxon>Bacteria</taxon>
        <taxon>Pseudomonadati</taxon>
        <taxon>Thermodesulfobacteriota</taxon>
        <taxon>Desulfobacteria</taxon>
        <taxon>Desulfobacterales</taxon>
        <taxon>Desulfolunaceae</taxon>
        <taxon>Desulfoluna</taxon>
    </lineage>
</organism>
<gene>
    <name evidence="1" type="ORF">MSL71_20750</name>
</gene>
<name>A0A4U8YKL3_9BACT</name>
<dbReference type="EMBL" id="CAADHO010000003">
    <property type="protein sequence ID" value="VFQ44426.1"/>
    <property type="molecule type" value="Genomic_DNA"/>
</dbReference>
<dbReference type="Proteomes" id="UP000507962">
    <property type="component" value="Unassembled WGS sequence"/>
</dbReference>
<dbReference type="AlphaFoldDB" id="A0A4U8YKL3"/>
<evidence type="ECO:0000313" key="1">
    <source>
        <dbReference type="EMBL" id="VFQ44426.1"/>
    </source>
</evidence>
<evidence type="ECO:0000313" key="2">
    <source>
        <dbReference type="Proteomes" id="UP000507962"/>
    </source>
</evidence>
<reference evidence="1 2" key="1">
    <citation type="submission" date="2019-03" db="EMBL/GenBank/DDBJ databases">
        <authorList>
            <person name="Nijsse B."/>
        </authorList>
    </citation>
    <scope>NUCLEOTIDE SEQUENCE [LARGE SCALE GENOMIC DNA]</scope>
    <source>
        <strain evidence="1">Desulfoluna butyratoxydans MSL71</strain>
    </source>
</reference>
<proteinExistence type="predicted"/>
<dbReference type="RefSeq" id="WP_180139886.1">
    <property type="nucleotide sequence ID" value="NZ_CAADHO010000003.1"/>
</dbReference>